<dbReference type="EMBL" id="JALJOQ010000068">
    <property type="protein sequence ID" value="KAK9802766.1"/>
    <property type="molecule type" value="Genomic_DNA"/>
</dbReference>
<protein>
    <submittedName>
        <fullName evidence="1">Uncharacterized protein</fullName>
    </submittedName>
</protein>
<dbReference type="Proteomes" id="UP001465755">
    <property type="component" value="Unassembled WGS sequence"/>
</dbReference>
<name>A0AAW1P1K3_9CHLO</name>
<proteinExistence type="predicted"/>
<gene>
    <name evidence="1" type="ORF">WJX73_010717</name>
</gene>
<organism evidence="1 2">
    <name type="scientific">Symbiochloris irregularis</name>
    <dbReference type="NCBI Taxonomy" id="706552"/>
    <lineage>
        <taxon>Eukaryota</taxon>
        <taxon>Viridiplantae</taxon>
        <taxon>Chlorophyta</taxon>
        <taxon>core chlorophytes</taxon>
        <taxon>Trebouxiophyceae</taxon>
        <taxon>Trebouxiales</taxon>
        <taxon>Trebouxiaceae</taxon>
        <taxon>Symbiochloris</taxon>
    </lineage>
</organism>
<comment type="caution">
    <text evidence="1">The sequence shown here is derived from an EMBL/GenBank/DDBJ whole genome shotgun (WGS) entry which is preliminary data.</text>
</comment>
<reference evidence="1 2" key="1">
    <citation type="journal article" date="2024" name="Nat. Commun.">
        <title>Phylogenomics reveals the evolutionary origins of lichenization in chlorophyte algae.</title>
        <authorList>
            <person name="Puginier C."/>
            <person name="Libourel C."/>
            <person name="Otte J."/>
            <person name="Skaloud P."/>
            <person name="Haon M."/>
            <person name="Grisel S."/>
            <person name="Petersen M."/>
            <person name="Berrin J.G."/>
            <person name="Delaux P.M."/>
            <person name="Dal Grande F."/>
            <person name="Keller J."/>
        </authorList>
    </citation>
    <scope>NUCLEOTIDE SEQUENCE [LARGE SCALE GENOMIC DNA]</scope>
    <source>
        <strain evidence="1 2">SAG 2036</strain>
    </source>
</reference>
<keyword evidence="2" id="KW-1185">Reference proteome</keyword>
<evidence type="ECO:0000313" key="2">
    <source>
        <dbReference type="Proteomes" id="UP001465755"/>
    </source>
</evidence>
<dbReference type="AlphaFoldDB" id="A0AAW1P1K3"/>
<evidence type="ECO:0000313" key="1">
    <source>
        <dbReference type="EMBL" id="KAK9802766.1"/>
    </source>
</evidence>
<sequence length="177" mass="19312">MRDVCHDAREGPKDVYVIDDSVIVNHTERKVHKGVNAALKSCSAPWYVTSEHAASEAGPLLTDLTGNDFPEDSPRLLAGLSPPDQKAPEALKSVLSKPLIKESGATVSYLHSDLKVLEAMQKHSNDSLRNLQLYLTDWGDGMKEGAGGIRRLDIKQFNELLSWGILMGVDDGCGDDK</sequence>
<accession>A0AAW1P1K3</accession>